<dbReference type="Proteomes" id="UP000782610">
    <property type="component" value="Unassembled WGS sequence"/>
</dbReference>
<reference evidence="1" key="1">
    <citation type="submission" date="2020-07" db="EMBL/GenBank/DDBJ databases">
        <title>Huge and variable diversity of episymbiotic CPR bacteria and DPANN archaea in groundwater ecosystems.</title>
        <authorList>
            <person name="He C.Y."/>
            <person name="Keren R."/>
            <person name="Whittaker M."/>
            <person name="Farag I.F."/>
            <person name="Doudna J."/>
            <person name="Cate J.H.D."/>
            <person name="Banfield J.F."/>
        </authorList>
    </citation>
    <scope>NUCLEOTIDE SEQUENCE</scope>
    <source>
        <strain evidence="1">NC_groundwater_1586_Pr3_B-0.1um_66_15</strain>
    </source>
</reference>
<sequence length="61" mass="6604">MAGGKIEAFKQIPAGGKRTFSVTLPDGKCGANVSINFANGQSYDAGKFDFCKNDLLELWFE</sequence>
<gene>
    <name evidence="1" type="ORF">HY834_19460</name>
</gene>
<evidence type="ECO:0000313" key="2">
    <source>
        <dbReference type="Proteomes" id="UP000782610"/>
    </source>
</evidence>
<proteinExistence type="predicted"/>
<dbReference type="EMBL" id="JACRAF010000065">
    <property type="protein sequence ID" value="MBI4923917.1"/>
    <property type="molecule type" value="Genomic_DNA"/>
</dbReference>
<name>A0A933P0R8_9HYPH</name>
<evidence type="ECO:0000313" key="1">
    <source>
        <dbReference type="EMBL" id="MBI4923917.1"/>
    </source>
</evidence>
<protein>
    <submittedName>
        <fullName evidence="1">Uncharacterized protein</fullName>
    </submittedName>
</protein>
<dbReference type="AlphaFoldDB" id="A0A933P0R8"/>
<comment type="caution">
    <text evidence="1">The sequence shown here is derived from an EMBL/GenBank/DDBJ whole genome shotgun (WGS) entry which is preliminary data.</text>
</comment>
<accession>A0A933P0R8</accession>
<organism evidence="1 2">
    <name type="scientific">Devosia nanyangense</name>
    <dbReference type="NCBI Taxonomy" id="1228055"/>
    <lineage>
        <taxon>Bacteria</taxon>
        <taxon>Pseudomonadati</taxon>
        <taxon>Pseudomonadota</taxon>
        <taxon>Alphaproteobacteria</taxon>
        <taxon>Hyphomicrobiales</taxon>
        <taxon>Devosiaceae</taxon>
        <taxon>Devosia</taxon>
    </lineage>
</organism>